<proteinExistence type="predicted"/>
<evidence type="ECO:0000313" key="4">
    <source>
        <dbReference type="Proteomes" id="UP000637359"/>
    </source>
</evidence>
<keyword evidence="4" id="KW-1185">Reference proteome</keyword>
<dbReference type="Pfam" id="PF00561">
    <property type="entry name" value="Abhydrolase_1"/>
    <property type="match status" value="1"/>
</dbReference>
<name>A0A923RI62_9BACI</name>
<sequence>MKRKISIALGSIVGIVVIGLLVGGNYFYSEGIKRGTDIELHSEPESVNASASETALAILEEAEKWYAEQEQEVLQITSYDELVLKAGYLENDRKTGKAVILAHGYRGNRDHMDDLVKFYYDQGFDVLLPDARGHGESEGDYVGYGWHDRLDYVQWINLLVEQYGAEQIVLHGNSMGASLVLMTSGEELPDEVKGIVADSGYTTVKEELKHQLKHLYHLPAFPILDITSMITKVRAGYFFGEASAIDQVKNNTRDLFIIHGDADELVPTEMAYELFEAAGGDKELWIVPNAGHTKAYNVATEEFQDRLQQFLDKALEENTNHENHE</sequence>
<organism evidence="3 4">
    <name type="scientific">Ornithinibacillus hominis</name>
    <dbReference type="NCBI Taxonomy" id="2763055"/>
    <lineage>
        <taxon>Bacteria</taxon>
        <taxon>Bacillati</taxon>
        <taxon>Bacillota</taxon>
        <taxon>Bacilli</taxon>
        <taxon>Bacillales</taxon>
        <taxon>Bacillaceae</taxon>
        <taxon>Ornithinibacillus</taxon>
    </lineage>
</organism>
<accession>A0A923RI62</accession>
<dbReference type="RefSeq" id="WP_186869240.1">
    <property type="nucleotide sequence ID" value="NZ_JACOOL010000004.1"/>
</dbReference>
<keyword evidence="1" id="KW-0812">Transmembrane</keyword>
<reference evidence="3" key="1">
    <citation type="submission" date="2020-08" db="EMBL/GenBank/DDBJ databases">
        <title>Genome public.</title>
        <authorList>
            <person name="Liu C."/>
            <person name="Sun Q."/>
        </authorList>
    </citation>
    <scope>NUCLEOTIDE SEQUENCE</scope>
    <source>
        <strain evidence="3">BX22</strain>
    </source>
</reference>
<evidence type="ECO:0000259" key="2">
    <source>
        <dbReference type="Pfam" id="PF00561"/>
    </source>
</evidence>
<gene>
    <name evidence="3" type="ORF">H8S33_06815</name>
</gene>
<dbReference type="InterPro" id="IPR052920">
    <property type="entry name" value="DNA-binding_regulatory"/>
</dbReference>
<dbReference type="PANTHER" id="PTHR43358:SF4">
    <property type="entry name" value="ALPHA_BETA HYDROLASE FOLD-1 DOMAIN-CONTAINING PROTEIN"/>
    <property type="match status" value="1"/>
</dbReference>
<evidence type="ECO:0000313" key="3">
    <source>
        <dbReference type="EMBL" id="MBC5636533.1"/>
    </source>
</evidence>
<feature type="domain" description="AB hydrolase-1" evidence="2">
    <location>
        <begin position="98"/>
        <end position="204"/>
    </location>
</feature>
<evidence type="ECO:0000256" key="1">
    <source>
        <dbReference type="SAM" id="Phobius"/>
    </source>
</evidence>
<feature type="transmembrane region" description="Helical" evidence="1">
    <location>
        <begin position="7"/>
        <end position="28"/>
    </location>
</feature>
<protein>
    <submittedName>
        <fullName evidence="3">Alpha/beta hydrolase</fullName>
    </submittedName>
</protein>
<dbReference type="InterPro" id="IPR029058">
    <property type="entry name" value="AB_hydrolase_fold"/>
</dbReference>
<dbReference type="Gene3D" id="3.40.50.1820">
    <property type="entry name" value="alpha/beta hydrolase"/>
    <property type="match status" value="1"/>
</dbReference>
<dbReference type="InterPro" id="IPR000073">
    <property type="entry name" value="AB_hydrolase_1"/>
</dbReference>
<keyword evidence="3" id="KW-0378">Hydrolase</keyword>
<dbReference type="Proteomes" id="UP000637359">
    <property type="component" value="Unassembled WGS sequence"/>
</dbReference>
<dbReference type="PANTHER" id="PTHR43358">
    <property type="entry name" value="ALPHA/BETA-HYDROLASE"/>
    <property type="match status" value="1"/>
</dbReference>
<dbReference type="SUPFAM" id="SSF53474">
    <property type="entry name" value="alpha/beta-Hydrolases"/>
    <property type="match status" value="1"/>
</dbReference>
<comment type="caution">
    <text evidence="3">The sequence shown here is derived from an EMBL/GenBank/DDBJ whole genome shotgun (WGS) entry which is preliminary data.</text>
</comment>
<keyword evidence="1" id="KW-1133">Transmembrane helix</keyword>
<dbReference type="GO" id="GO:0016787">
    <property type="term" value="F:hydrolase activity"/>
    <property type="evidence" value="ECO:0007669"/>
    <property type="project" value="UniProtKB-KW"/>
</dbReference>
<dbReference type="EMBL" id="JACOOL010000004">
    <property type="protein sequence ID" value="MBC5636533.1"/>
    <property type="molecule type" value="Genomic_DNA"/>
</dbReference>
<keyword evidence="1" id="KW-0472">Membrane</keyword>
<dbReference type="AlphaFoldDB" id="A0A923RI62"/>